<keyword evidence="1" id="KW-1133">Transmembrane helix</keyword>
<protein>
    <submittedName>
        <fullName evidence="3">Uncharacterized protein</fullName>
    </submittedName>
</protein>
<proteinExistence type="predicted"/>
<dbReference type="AlphaFoldDB" id="A0A1I7WT33"/>
<accession>A0A1I7WT33</accession>
<sequence>MLEKQNKVENYYTRGRHNNVDCFYISQNYIKLPKNTIQENANLFIIFPQDQPNLSYIYRDHCGEIDKNLFIKLFITFGTILRLGDFFNNNSNNINIASNACKTHIYDFLFCVREYTFLSIFFSILFVLNLLFFIQLIRMESAIRIKMFDKTVVVDLSENMLTLSTIKRCITRMIPEACFVLPDGWQAIEFFVETDKAPSRPVIHCFLSITSSITTPITCAESGALKPVPNLLFLYFILFLKFFKFILGITNQRRKFMCVIYLFLNLLSLNTLVIIT</sequence>
<evidence type="ECO:0000256" key="1">
    <source>
        <dbReference type="SAM" id="Phobius"/>
    </source>
</evidence>
<organism evidence="2 3">
    <name type="scientific">Heterorhabditis bacteriophora</name>
    <name type="common">Entomopathogenic nematode worm</name>
    <dbReference type="NCBI Taxonomy" id="37862"/>
    <lineage>
        <taxon>Eukaryota</taxon>
        <taxon>Metazoa</taxon>
        <taxon>Ecdysozoa</taxon>
        <taxon>Nematoda</taxon>
        <taxon>Chromadorea</taxon>
        <taxon>Rhabditida</taxon>
        <taxon>Rhabditina</taxon>
        <taxon>Rhabditomorpha</taxon>
        <taxon>Strongyloidea</taxon>
        <taxon>Heterorhabditidae</taxon>
        <taxon>Heterorhabditis</taxon>
    </lineage>
</organism>
<feature type="transmembrane region" description="Helical" evidence="1">
    <location>
        <begin position="256"/>
        <end position="275"/>
    </location>
</feature>
<dbReference type="WBParaSite" id="Hba_08313">
    <property type="protein sequence ID" value="Hba_08313"/>
    <property type="gene ID" value="Hba_08313"/>
</dbReference>
<feature type="transmembrane region" description="Helical" evidence="1">
    <location>
        <begin position="231"/>
        <end position="249"/>
    </location>
</feature>
<name>A0A1I7WT33_HETBA</name>
<keyword evidence="2" id="KW-1185">Reference proteome</keyword>
<evidence type="ECO:0000313" key="3">
    <source>
        <dbReference type="WBParaSite" id="Hba_08313"/>
    </source>
</evidence>
<feature type="transmembrane region" description="Helical" evidence="1">
    <location>
        <begin position="115"/>
        <end position="137"/>
    </location>
</feature>
<keyword evidence="1" id="KW-0812">Transmembrane</keyword>
<reference evidence="3" key="1">
    <citation type="submission" date="2016-11" db="UniProtKB">
        <authorList>
            <consortium name="WormBaseParasite"/>
        </authorList>
    </citation>
    <scope>IDENTIFICATION</scope>
</reference>
<keyword evidence="1" id="KW-0472">Membrane</keyword>
<evidence type="ECO:0000313" key="2">
    <source>
        <dbReference type="Proteomes" id="UP000095283"/>
    </source>
</evidence>
<dbReference type="Proteomes" id="UP000095283">
    <property type="component" value="Unplaced"/>
</dbReference>